<accession>A0ABS6JWE5</accession>
<name>A0ABS6JWE5_9BACI</name>
<dbReference type="Pfam" id="PF00583">
    <property type="entry name" value="Acetyltransf_1"/>
    <property type="match status" value="1"/>
</dbReference>
<gene>
    <name evidence="2" type="ORF">KS407_15985</name>
</gene>
<organism evidence="2 3">
    <name type="scientific">Evansella alkalicola</name>
    <dbReference type="NCBI Taxonomy" id="745819"/>
    <lineage>
        <taxon>Bacteria</taxon>
        <taxon>Bacillati</taxon>
        <taxon>Bacillota</taxon>
        <taxon>Bacilli</taxon>
        <taxon>Bacillales</taxon>
        <taxon>Bacillaceae</taxon>
        <taxon>Evansella</taxon>
    </lineage>
</organism>
<sequence>MGENIIRPAKLGDEQQIGTVHVKSWQEAYKGIISPTFLSSLSIEERTNMWKRSLSRPSKEHGVYVVEDADGHIVGFATGGPNRSKDKFPQYEGELYAIYLLKEVWGNGLGEQLTAAVTTHLKNVHGFDSMIVMVLADNPAKKFYERMGGKVVGQETITIDEQAYEELVLGFKI</sequence>
<dbReference type="Gene3D" id="3.40.630.30">
    <property type="match status" value="1"/>
</dbReference>
<protein>
    <submittedName>
        <fullName evidence="2">GNAT family N-acetyltransferase</fullName>
    </submittedName>
</protein>
<feature type="domain" description="N-acetyltransferase" evidence="1">
    <location>
        <begin position="4"/>
        <end position="173"/>
    </location>
</feature>
<dbReference type="RefSeq" id="WP_176371268.1">
    <property type="nucleotide sequence ID" value="NZ_JAHQCR010000063.1"/>
</dbReference>
<proteinExistence type="predicted"/>
<dbReference type="PROSITE" id="PS51186">
    <property type="entry name" value="GNAT"/>
    <property type="match status" value="1"/>
</dbReference>
<dbReference type="InterPro" id="IPR016181">
    <property type="entry name" value="Acyl_CoA_acyltransferase"/>
</dbReference>
<evidence type="ECO:0000313" key="2">
    <source>
        <dbReference type="EMBL" id="MBU9722918.1"/>
    </source>
</evidence>
<evidence type="ECO:0000259" key="1">
    <source>
        <dbReference type="PROSITE" id="PS51186"/>
    </source>
</evidence>
<dbReference type="SUPFAM" id="SSF55729">
    <property type="entry name" value="Acyl-CoA N-acyltransferases (Nat)"/>
    <property type="match status" value="1"/>
</dbReference>
<dbReference type="Proteomes" id="UP000790580">
    <property type="component" value="Unassembled WGS sequence"/>
</dbReference>
<dbReference type="InterPro" id="IPR000182">
    <property type="entry name" value="GNAT_dom"/>
</dbReference>
<evidence type="ECO:0000313" key="3">
    <source>
        <dbReference type="Proteomes" id="UP000790580"/>
    </source>
</evidence>
<dbReference type="EMBL" id="JAHQCR010000063">
    <property type="protein sequence ID" value="MBU9722918.1"/>
    <property type="molecule type" value="Genomic_DNA"/>
</dbReference>
<reference evidence="2 3" key="1">
    <citation type="submission" date="2021-06" db="EMBL/GenBank/DDBJ databases">
        <title>Bacillus sp. RD4P76, an endophyte from a halophyte.</title>
        <authorList>
            <person name="Sun J.-Q."/>
        </authorList>
    </citation>
    <scope>NUCLEOTIDE SEQUENCE [LARGE SCALE GENOMIC DNA]</scope>
    <source>
        <strain evidence="2 3">JCM 17098</strain>
    </source>
</reference>
<keyword evidence="3" id="KW-1185">Reference proteome</keyword>
<comment type="caution">
    <text evidence="2">The sequence shown here is derived from an EMBL/GenBank/DDBJ whole genome shotgun (WGS) entry which is preliminary data.</text>
</comment>